<dbReference type="EMBL" id="BRXY01000053">
    <property type="protein sequence ID" value="GMH58458.1"/>
    <property type="molecule type" value="Genomic_DNA"/>
</dbReference>
<organism evidence="3 4">
    <name type="scientific">Triparma strigata</name>
    <dbReference type="NCBI Taxonomy" id="1606541"/>
    <lineage>
        <taxon>Eukaryota</taxon>
        <taxon>Sar</taxon>
        <taxon>Stramenopiles</taxon>
        <taxon>Ochrophyta</taxon>
        <taxon>Bolidophyceae</taxon>
        <taxon>Parmales</taxon>
        <taxon>Triparmaceae</taxon>
        <taxon>Triparma</taxon>
    </lineage>
</organism>
<sequence>MATIWSICPFICTFPGNKSQAFQSTTIRAMRTVALSFTLLLQLSLLFAFFCFVDSFIAASHSASKTARRFPLLLQAQKKDDLFNSNKEAILGTVLGAAVAGPFGALFGAQLGGSLMSGRKQKEALISQLEEKGLTLEMVKMAEQAGRDVLEIRQGLEAGEEALKSFQDLARQLSNDDQSLKDAAKMLLVSGDEISAKEKLLKAQKTRTRLLSALQNAAKEKERCEKMRENLLVVEERVMKIESNMRELTSNTLIQKSFDGFDSTASLPPPVSDPLLEKFRKLEEEGE</sequence>
<dbReference type="Proteomes" id="UP001165085">
    <property type="component" value="Unassembled WGS sequence"/>
</dbReference>
<proteinExistence type="predicted"/>
<evidence type="ECO:0000313" key="3">
    <source>
        <dbReference type="EMBL" id="GMH58458.1"/>
    </source>
</evidence>
<reference evidence="4" key="1">
    <citation type="journal article" date="2023" name="Commun. Biol.">
        <title>Genome analysis of Parmales, the sister group of diatoms, reveals the evolutionary specialization of diatoms from phago-mixotrophs to photoautotrophs.</title>
        <authorList>
            <person name="Ban H."/>
            <person name="Sato S."/>
            <person name="Yoshikawa S."/>
            <person name="Yamada K."/>
            <person name="Nakamura Y."/>
            <person name="Ichinomiya M."/>
            <person name="Sato N."/>
            <person name="Blanc-Mathieu R."/>
            <person name="Endo H."/>
            <person name="Kuwata A."/>
            <person name="Ogata H."/>
        </authorList>
    </citation>
    <scope>NUCLEOTIDE SEQUENCE [LARGE SCALE GENOMIC DNA]</scope>
    <source>
        <strain evidence="4">NIES 3701</strain>
    </source>
</reference>
<keyword evidence="2" id="KW-0812">Transmembrane</keyword>
<keyword evidence="4" id="KW-1185">Reference proteome</keyword>
<feature type="transmembrane region" description="Helical" evidence="2">
    <location>
        <begin position="33"/>
        <end position="59"/>
    </location>
</feature>
<evidence type="ECO:0000256" key="2">
    <source>
        <dbReference type="SAM" id="Phobius"/>
    </source>
</evidence>
<dbReference type="AlphaFoldDB" id="A0A9W7DXI5"/>
<keyword evidence="1" id="KW-0175">Coiled coil</keyword>
<comment type="caution">
    <text evidence="3">The sequence shown here is derived from an EMBL/GenBank/DDBJ whole genome shotgun (WGS) entry which is preliminary data.</text>
</comment>
<protein>
    <submittedName>
        <fullName evidence="3">Uncharacterized protein</fullName>
    </submittedName>
</protein>
<evidence type="ECO:0000256" key="1">
    <source>
        <dbReference type="SAM" id="Coils"/>
    </source>
</evidence>
<evidence type="ECO:0000313" key="4">
    <source>
        <dbReference type="Proteomes" id="UP001165085"/>
    </source>
</evidence>
<keyword evidence="2" id="KW-0472">Membrane</keyword>
<keyword evidence="2" id="KW-1133">Transmembrane helix</keyword>
<name>A0A9W7DXI5_9STRA</name>
<feature type="transmembrane region" description="Helical" evidence="2">
    <location>
        <begin position="89"/>
        <end position="112"/>
    </location>
</feature>
<feature type="coiled-coil region" evidence="1">
    <location>
        <begin position="210"/>
        <end position="251"/>
    </location>
</feature>
<accession>A0A9W7DXI5</accession>
<gene>
    <name evidence="3" type="ORF">TrST_g1016</name>
</gene>
<dbReference type="OrthoDB" id="43368at2759"/>